<keyword evidence="2" id="KW-1185">Reference proteome</keyword>
<dbReference type="Proteomes" id="UP000092584">
    <property type="component" value="Unassembled WGS sequence"/>
</dbReference>
<dbReference type="AlphaFoldDB" id="A0A1B8U267"/>
<organism evidence="1 2">
    <name type="scientific">Polaribacter vadi</name>
    <dbReference type="NCBI Taxonomy" id="1774273"/>
    <lineage>
        <taxon>Bacteria</taxon>
        <taxon>Pseudomonadati</taxon>
        <taxon>Bacteroidota</taxon>
        <taxon>Flavobacteriia</taxon>
        <taxon>Flavobacteriales</taxon>
        <taxon>Flavobacteriaceae</taxon>
    </lineage>
</organism>
<accession>A0A1B8U267</accession>
<reference evidence="2" key="1">
    <citation type="submission" date="2016-02" db="EMBL/GenBank/DDBJ databases">
        <authorList>
            <person name="Shin S.-K."/>
            <person name="Yi H."/>
            <person name="Kim E."/>
        </authorList>
    </citation>
    <scope>NUCLEOTIDE SEQUENCE [LARGE SCALE GENOMIC DNA]</scope>
    <source>
        <strain evidence="2">LPB0003</strain>
    </source>
</reference>
<gene>
    <name evidence="1" type="ORF">LPB3_02105</name>
</gene>
<proteinExistence type="predicted"/>
<comment type="caution">
    <text evidence="1">The sequence shown here is derived from an EMBL/GenBank/DDBJ whole genome shotgun (WGS) entry which is preliminary data.</text>
</comment>
<evidence type="ECO:0000313" key="2">
    <source>
        <dbReference type="Proteomes" id="UP000092584"/>
    </source>
</evidence>
<dbReference type="RefSeq" id="WP_065317954.1">
    <property type="nucleotide sequence ID" value="NZ_LSFM01000009.1"/>
</dbReference>
<sequence>MKATEINLFEKIQAQLEGLLTEVTILSKKSPNDGVNKFKLKFINEIISSSNKLLGKIYKPLDSFEQFEEDDLPSNSDVTFILTQYLNCFEKMRADNITREKRYDGNKYFYEWYWIIGNKVSNIKTASPKKIK</sequence>
<dbReference type="EMBL" id="LSFM01000009">
    <property type="protein sequence ID" value="OBY65977.1"/>
    <property type="molecule type" value="Genomic_DNA"/>
</dbReference>
<name>A0A1B8U267_9FLAO</name>
<protein>
    <submittedName>
        <fullName evidence="1">Uncharacterized protein</fullName>
    </submittedName>
</protein>
<evidence type="ECO:0000313" key="1">
    <source>
        <dbReference type="EMBL" id="OBY65977.1"/>
    </source>
</evidence>